<evidence type="ECO:0000256" key="6">
    <source>
        <dbReference type="SAM" id="Coils"/>
    </source>
</evidence>
<evidence type="ECO:0000313" key="10">
    <source>
        <dbReference type="EMBL" id="MFD0912563.1"/>
    </source>
</evidence>
<feature type="coiled-coil region" evidence="6">
    <location>
        <begin position="314"/>
        <end position="358"/>
    </location>
</feature>
<evidence type="ECO:0000259" key="8">
    <source>
        <dbReference type="Pfam" id="PF02706"/>
    </source>
</evidence>
<protein>
    <submittedName>
        <fullName evidence="10">Chain length determinant protein EpsF</fullName>
    </submittedName>
</protein>
<evidence type="ECO:0000313" key="11">
    <source>
        <dbReference type="Proteomes" id="UP001597128"/>
    </source>
</evidence>
<evidence type="ECO:0000256" key="7">
    <source>
        <dbReference type="SAM" id="Phobius"/>
    </source>
</evidence>
<dbReference type="InterPro" id="IPR003856">
    <property type="entry name" value="LPS_length_determ_N"/>
</dbReference>
<organism evidence="10 11">
    <name type="scientific">Methylophilus luteus</name>
    <dbReference type="NCBI Taxonomy" id="640108"/>
    <lineage>
        <taxon>Bacteria</taxon>
        <taxon>Pseudomonadati</taxon>
        <taxon>Pseudomonadota</taxon>
        <taxon>Betaproteobacteria</taxon>
        <taxon>Nitrosomonadales</taxon>
        <taxon>Methylophilaceae</taxon>
        <taxon>Methylophilus</taxon>
    </lineage>
</organism>
<dbReference type="PANTHER" id="PTHR32309">
    <property type="entry name" value="TYROSINE-PROTEIN KINASE"/>
    <property type="match status" value="1"/>
</dbReference>
<proteinExistence type="predicted"/>
<dbReference type="Proteomes" id="UP001597128">
    <property type="component" value="Unassembled WGS sequence"/>
</dbReference>
<reference evidence="11" key="1">
    <citation type="journal article" date="2019" name="Int. J. Syst. Evol. Microbiol.">
        <title>The Global Catalogue of Microorganisms (GCM) 10K type strain sequencing project: providing services to taxonomists for standard genome sequencing and annotation.</title>
        <authorList>
            <consortium name="The Broad Institute Genomics Platform"/>
            <consortium name="The Broad Institute Genome Sequencing Center for Infectious Disease"/>
            <person name="Wu L."/>
            <person name="Ma J."/>
        </authorList>
    </citation>
    <scope>NUCLEOTIDE SEQUENCE [LARGE SCALE GENOMIC DNA]</scope>
    <source>
        <strain evidence="11">CCUG 58412</strain>
    </source>
</reference>
<name>A0ABW3F422_9PROT</name>
<dbReference type="Pfam" id="PF13807">
    <property type="entry name" value="GNVR"/>
    <property type="match status" value="1"/>
</dbReference>
<keyword evidence="4 7" id="KW-1133">Transmembrane helix</keyword>
<keyword evidence="5 7" id="KW-0472">Membrane</keyword>
<keyword evidence="3 7" id="KW-0812">Transmembrane</keyword>
<comment type="subcellular location">
    <subcellularLocation>
        <location evidence="1">Cell membrane</location>
        <topology evidence="1">Multi-pass membrane protein</topology>
    </subcellularLocation>
</comment>
<evidence type="ECO:0000256" key="5">
    <source>
        <dbReference type="ARBA" id="ARBA00023136"/>
    </source>
</evidence>
<comment type="caution">
    <text evidence="10">The sequence shown here is derived from an EMBL/GenBank/DDBJ whole genome shotgun (WGS) entry which is preliminary data.</text>
</comment>
<dbReference type="EMBL" id="JBHTKB010000001">
    <property type="protein sequence ID" value="MFD0912563.1"/>
    <property type="molecule type" value="Genomic_DNA"/>
</dbReference>
<keyword evidence="2" id="KW-1003">Cell membrane</keyword>
<dbReference type="RefSeq" id="WP_379055613.1">
    <property type="nucleotide sequence ID" value="NZ_JBHTKB010000001.1"/>
</dbReference>
<keyword evidence="6" id="KW-0175">Coiled coil</keyword>
<feature type="domain" description="Tyrosine-protein kinase G-rich" evidence="9">
    <location>
        <begin position="347"/>
        <end position="418"/>
    </location>
</feature>
<dbReference type="PANTHER" id="PTHR32309:SF13">
    <property type="entry name" value="FERRIC ENTEROBACTIN TRANSPORT PROTEIN FEPE"/>
    <property type="match status" value="1"/>
</dbReference>
<evidence type="ECO:0000259" key="9">
    <source>
        <dbReference type="Pfam" id="PF13807"/>
    </source>
</evidence>
<dbReference type="InterPro" id="IPR017468">
    <property type="entry name" value="Chain_len_reg_EpsF"/>
</dbReference>
<evidence type="ECO:0000256" key="1">
    <source>
        <dbReference type="ARBA" id="ARBA00004651"/>
    </source>
</evidence>
<feature type="transmembrane region" description="Helical" evidence="7">
    <location>
        <begin position="397"/>
        <end position="419"/>
    </location>
</feature>
<keyword evidence="11" id="KW-1185">Reference proteome</keyword>
<sequence length="460" mass="50550">MSFYQFYLAVKSRAKLVLFLTLAFFIVALGVSLVLPKNYTATTSMVINYKGIDPVTGLSMQAQLMPGFMATQMEIIASHAVALKVVKNLHLDEATVIQNQFRAAKHENTTLEDWLADLLVKGLKVKPSKESSIIEISYTGSDPQFSSAIANAFADAYQETSLRLKVEPSKKASEYLLSQAKVYRDKLESAQSKLSEYQQQSGLTSITENLDVENAKLNQVANQLIAARAQATESSSRQSSALSQGDSSPDIASNPIIQNLRMSLAQTSTKLAEVSNKYGVNHPQYLSVAAELDKLKAQLNLEISRLGASVSSNANIYNQSVTKLTQELAAQKQKVLDLNRSRDQLAVLQRDVESAQLTFNTVNQRLNQTSIEGKANESDISILNPAIAPEAYSSPNVLINSALGIFLGLLFGILIAFVLEVKNRKIRSIEDLYEFADIPVLALINNKSIAHKKLNFFPIK</sequence>
<evidence type="ECO:0000256" key="2">
    <source>
        <dbReference type="ARBA" id="ARBA00022475"/>
    </source>
</evidence>
<dbReference type="Pfam" id="PF02706">
    <property type="entry name" value="Wzz"/>
    <property type="match status" value="1"/>
</dbReference>
<evidence type="ECO:0000256" key="3">
    <source>
        <dbReference type="ARBA" id="ARBA00022692"/>
    </source>
</evidence>
<feature type="domain" description="Polysaccharide chain length determinant N-terminal" evidence="8">
    <location>
        <begin position="6"/>
        <end position="89"/>
    </location>
</feature>
<evidence type="ECO:0000256" key="4">
    <source>
        <dbReference type="ARBA" id="ARBA00022989"/>
    </source>
</evidence>
<accession>A0ABW3F422</accession>
<dbReference type="NCBIfam" id="TIGR03017">
    <property type="entry name" value="EpsF"/>
    <property type="match status" value="1"/>
</dbReference>
<dbReference type="InterPro" id="IPR050445">
    <property type="entry name" value="Bact_polysacc_biosynth/exp"/>
</dbReference>
<gene>
    <name evidence="10" type="primary">epsF</name>
    <name evidence="10" type="ORF">ACFQ1Z_03285</name>
</gene>
<dbReference type="InterPro" id="IPR032807">
    <property type="entry name" value="GNVR"/>
</dbReference>